<feature type="compositionally biased region" description="Polar residues" evidence="3">
    <location>
        <begin position="656"/>
        <end position="671"/>
    </location>
</feature>
<evidence type="ECO:0000256" key="2">
    <source>
        <dbReference type="ARBA" id="ARBA00022553"/>
    </source>
</evidence>
<dbReference type="Pfam" id="PF25332">
    <property type="entry name" value="C2_PACS_N"/>
    <property type="match status" value="1"/>
</dbReference>
<dbReference type="InterPro" id="IPR057541">
    <property type="entry name" value="PACS1/2_N"/>
</dbReference>
<comment type="similarity">
    <text evidence="1">Belongs to the PACS family.</text>
</comment>
<protein>
    <recommendedName>
        <fullName evidence="8">Phosphofurin acidic cluster sorting protein 2</fullName>
    </recommendedName>
</protein>
<dbReference type="AlphaFoldDB" id="A0A8W8IEZ0"/>
<dbReference type="PANTHER" id="PTHR13280">
    <property type="entry name" value="PHOSPHOFURIN ACIDIC CLUSTER SORTING PROTEIN"/>
    <property type="match status" value="1"/>
</dbReference>
<proteinExistence type="inferred from homology"/>
<evidence type="ECO:0008006" key="8">
    <source>
        <dbReference type="Google" id="ProtNLM"/>
    </source>
</evidence>
<dbReference type="PANTHER" id="PTHR13280:SF17">
    <property type="entry name" value="KRUEPPEL TARGET AT 95D, ISOFORM A"/>
    <property type="match status" value="1"/>
</dbReference>
<dbReference type="Proteomes" id="UP000005408">
    <property type="component" value="Unassembled WGS sequence"/>
</dbReference>
<feature type="compositionally biased region" description="Low complexity" evidence="3">
    <location>
        <begin position="672"/>
        <end position="681"/>
    </location>
</feature>
<dbReference type="InterPro" id="IPR019381">
    <property type="entry name" value="PACS1/2_C"/>
</dbReference>
<dbReference type="EnsemblMetazoa" id="G13607.1">
    <property type="protein sequence ID" value="G13607.1:cds"/>
    <property type="gene ID" value="G13607"/>
</dbReference>
<keyword evidence="7" id="KW-1185">Reference proteome</keyword>
<dbReference type="OrthoDB" id="28829at2759"/>
<sequence length="827" mass="92487">MAEKSARTIGMGTKPVPMKFFAVLEVEKTAPSCIPRLCTLTLSRLVIHKPLENDLNSVIIAVKMQNSKRILRSNEIIVPQGGLLDTELDLTFSLQYPHYLKRDCKLQVMLQRRKKYKNKTILGYKTLAAGQVNMTHVLQRTHDKDLSLYSEQKDNTEKLATLVMLQLSSQPVDHTENGQRKNALSDVDRSPDIDNESYDEDDQEEWSNDDISDPEPMDEDGRLRARKSNRTEARGVATARGRVNQQRNFKQKIVSLLRKFKITEESLDPEEFPDTNQDPTDDIDDLIDELAESMSDSGQEMDPDTVSVISTPKPRLRPFFQGRMSAVELEDSTKDPDKHSDDSTSQKKDPDSLLEKELTEDQKSSPETKGKINHGRSWSYREGKHKKGEPHRRHSTGPVPGSPRKALMDQLGVVLGGLEESLPDTVMLVNIAEWQGQLFHQKVQDNNYNLICTCGEPDVKAAISALVTKIQKYCNSNSKAPSAVKVCIAGSDSYVNTVLRPYVEQFSAKPPDWQTYVKFLIIPFGSSSIGRYVGGLDSVYSSLFLDQHWKDTFEKTEAPKLDSQDIVSRLSKYLSCVGSVVQIPIAEAMVMCRAKSGEEDSSQILIPFISEVKIGSCDIMNASMDFDDTSSTMVNSPSLSSSPPNNMSTLDKPKTECSTPPSSPNVNVATNSQSSLPSVVPPSGEFVELQVDYWTTTPRSESSEKTDKASKKDSNKCTLKTTFRSLQVQRLAQNPVDLNSFSMVVVTKEKKHIIMRLGKKAKESESKSQIVDGINRLICTTKTQSYSLKVMVDGVEWTGVKFFQLSTQWQTHIKHFPIAILGNPDPV</sequence>
<evidence type="ECO:0000256" key="3">
    <source>
        <dbReference type="SAM" id="MobiDB-lite"/>
    </source>
</evidence>
<accession>A0A8W8IEZ0</accession>
<organism evidence="6 7">
    <name type="scientific">Magallana gigas</name>
    <name type="common">Pacific oyster</name>
    <name type="synonym">Crassostrea gigas</name>
    <dbReference type="NCBI Taxonomy" id="29159"/>
    <lineage>
        <taxon>Eukaryota</taxon>
        <taxon>Metazoa</taxon>
        <taxon>Spiralia</taxon>
        <taxon>Lophotrochozoa</taxon>
        <taxon>Mollusca</taxon>
        <taxon>Bivalvia</taxon>
        <taxon>Autobranchia</taxon>
        <taxon>Pteriomorphia</taxon>
        <taxon>Ostreida</taxon>
        <taxon>Ostreoidea</taxon>
        <taxon>Ostreidae</taxon>
        <taxon>Magallana</taxon>
    </lineage>
</organism>
<feature type="compositionally biased region" description="Low complexity" evidence="3">
    <location>
        <begin position="629"/>
        <end position="650"/>
    </location>
</feature>
<reference evidence="6" key="1">
    <citation type="submission" date="2022-08" db="UniProtKB">
        <authorList>
            <consortium name="EnsemblMetazoa"/>
        </authorList>
    </citation>
    <scope>IDENTIFICATION</scope>
    <source>
        <strain evidence="6">05x7-T-G4-1.051#20</strain>
    </source>
</reference>
<feature type="compositionally biased region" description="Basic and acidic residues" evidence="3">
    <location>
        <begin position="219"/>
        <end position="233"/>
    </location>
</feature>
<feature type="compositionally biased region" description="Basic and acidic residues" evidence="3">
    <location>
        <begin position="331"/>
        <end position="370"/>
    </location>
</feature>
<dbReference type="Pfam" id="PF10254">
    <property type="entry name" value="Pacs-1"/>
    <property type="match status" value="1"/>
</dbReference>
<evidence type="ECO:0000259" key="4">
    <source>
        <dbReference type="Pfam" id="PF10254"/>
    </source>
</evidence>
<feature type="domain" description="Phosphofurin acidic cluster sorting protein 1/2 N-terminal C2" evidence="5">
    <location>
        <begin position="16"/>
        <end position="170"/>
    </location>
</feature>
<feature type="region of interest" description="Disordered" evidence="3">
    <location>
        <begin position="628"/>
        <end position="681"/>
    </location>
</feature>
<evidence type="ECO:0000313" key="6">
    <source>
        <dbReference type="EnsemblMetazoa" id="G13607.1:cds"/>
    </source>
</evidence>
<dbReference type="GO" id="GO:0072659">
    <property type="term" value="P:protein localization to plasma membrane"/>
    <property type="evidence" value="ECO:0007669"/>
    <property type="project" value="TreeGrafter"/>
</dbReference>
<feature type="region of interest" description="Disordered" evidence="3">
    <location>
        <begin position="293"/>
        <end position="405"/>
    </location>
</feature>
<evidence type="ECO:0000313" key="7">
    <source>
        <dbReference type="Proteomes" id="UP000005408"/>
    </source>
</evidence>
<keyword evidence="2" id="KW-0597">Phosphoprotein</keyword>
<feature type="compositionally biased region" description="Basic residues" evidence="3">
    <location>
        <begin position="383"/>
        <end position="395"/>
    </location>
</feature>
<evidence type="ECO:0000259" key="5">
    <source>
        <dbReference type="Pfam" id="PF25332"/>
    </source>
</evidence>
<evidence type="ECO:0000256" key="1">
    <source>
        <dbReference type="ARBA" id="ARBA00008590"/>
    </source>
</evidence>
<feature type="region of interest" description="Disordered" evidence="3">
    <location>
        <begin position="170"/>
        <end position="243"/>
    </location>
</feature>
<dbReference type="OMA" id="FANWETD"/>
<name>A0A8W8IEZ0_MAGGI</name>
<feature type="compositionally biased region" description="Acidic residues" evidence="3">
    <location>
        <begin position="193"/>
        <end position="218"/>
    </location>
</feature>
<feature type="domain" description="Phosphofurin acidic cluster sorting protein 1/2 C-terminal" evidence="4">
    <location>
        <begin position="407"/>
        <end position="822"/>
    </location>
</feature>